<proteinExistence type="predicted"/>
<dbReference type="InterPro" id="IPR009936">
    <property type="entry name" value="DUF1468"/>
</dbReference>
<keyword evidence="4" id="KW-1185">Reference proteome</keyword>
<feature type="transmembrane region" description="Helical" evidence="1">
    <location>
        <begin position="39"/>
        <end position="57"/>
    </location>
</feature>
<name>A0A345ZWG3_9HYPH</name>
<evidence type="ECO:0000313" key="3">
    <source>
        <dbReference type="EMBL" id="AXK81260.1"/>
    </source>
</evidence>
<keyword evidence="1" id="KW-0472">Membrane</keyword>
<evidence type="ECO:0000259" key="2">
    <source>
        <dbReference type="Pfam" id="PF07331"/>
    </source>
</evidence>
<dbReference type="KEGG" id="ptaw:DW352_12505"/>
<protein>
    <submittedName>
        <fullName evidence="3">Tripartite tricarboxylate transporter TctB family protein</fullName>
    </submittedName>
</protein>
<keyword evidence="1" id="KW-0812">Transmembrane</keyword>
<dbReference type="EMBL" id="CP031417">
    <property type="protein sequence ID" value="AXK81260.1"/>
    <property type="molecule type" value="Genomic_DNA"/>
</dbReference>
<feature type="transmembrane region" description="Helical" evidence="1">
    <location>
        <begin position="118"/>
        <end position="137"/>
    </location>
</feature>
<reference evidence="3 4" key="1">
    <citation type="submission" date="2018-07" db="EMBL/GenBank/DDBJ databases">
        <authorList>
            <person name="Quirk P.G."/>
            <person name="Krulwich T.A."/>
        </authorList>
    </citation>
    <scope>NUCLEOTIDE SEQUENCE [LARGE SCALE GENOMIC DNA]</scope>
    <source>
        <strain evidence="3 4">CC-BB4</strain>
    </source>
</reference>
<dbReference type="Proteomes" id="UP000254889">
    <property type="component" value="Chromosome"/>
</dbReference>
<feature type="transmembrane region" description="Helical" evidence="1">
    <location>
        <begin position="77"/>
        <end position="106"/>
    </location>
</feature>
<evidence type="ECO:0000313" key="4">
    <source>
        <dbReference type="Proteomes" id="UP000254889"/>
    </source>
</evidence>
<keyword evidence="1" id="KW-1133">Transmembrane helix</keyword>
<evidence type="ECO:0000256" key="1">
    <source>
        <dbReference type="SAM" id="Phobius"/>
    </source>
</evidence>
<dbReference type="Pfam" id="PF07331">
    <property type="entry name" value="TctB"/>
    <property type="match status" value="1"/>
</dbReference>
<accession>A0A345ZWG3</accession>
<dbReference type="RefSeq" id="WP_115691639.1">
    <property type="nucleotide sequence ID" value="NZ_CP031417.1"/>
</dbReference>
<dbReference type="AlphaFoldDB" id="A0A345ZWG3"/>
<gene>
    <name evidence="3" type="ORF">DW352_12505</name>
</gene>
<dbReference type="OrthoDB" id="1684085at2"/>
<organism evidence="3 4">
    <name type="scientific">Pseudolabrys taiwanensis</name>
    <dbReference type="NCBI Taxonomy" id="331696"/>
    <lineage>
        <taxon>Bacteria</taxon>
        <taxon>Pseudomonadati</taxon>
        <taxon>Pseudomonadota</taxon>
        <taxon>Alphaproteobacteria</taxon>
        <taxon>Hyphomicrobiales</taxon>
        <taxon>Xanthobacteraceae</taxon>
        <taxon>Pseudolabrys</taxon>
    </lineage>
</organism>
<feature type="transmembrane region" description="Helical" evidence="1">
    <location>
        <begin position="6"/>
        <end position="27"/>
    </location>
</feature>
<sequence>MTLRADHVAGAAFILFGALIIALSGELPFGQLSMPGSGFLPYIVAVLTMLFGLALIVRAGESPPFAEIAWSDGKHALLLTTVTAIAIALYTQLGFVVTMSAMMLILLIGVERRPAPRAAAYTFGVVLVIYLAFEYLLKTPLPSGPLTF</sequence>
<feature type="domain" description="DUF1468" evidence="2">
    <location>
        <begin position="8"/>
        <end position="142"/>
    </location>
</feature>